<reference evidence="11" key="1">
    <citation type="journal article" date="2023" name="G3 (Bethesda)">
        <title>Whole genome assemblies of Zophobas morio and Tenebrio molitor.</title>
        <authorList>
            <person name="Kaur S."/>
            <person name="Stinson S.A."/>
            <person name="diCenzo G.C."/>
        </authorList>
    </citation>
    <scope>NUCLEOTIDE SEQUENCE</scope>
    <source>
        <tissue evidence="11">Head and legs</tissue>
    </source>
</reference>
<evidence type="ECO:0000256" key="1">
    <source>
        <dbReference type="ARBA" id="ARBA00004651"/>
    </source>
</evidence>
<keyword evidence="5 9" id="KW-0472">Membrane</keyword>
<dbReference type="InterPro" id="IPR003663">
    <property type="entry name" value="Sugar/inositol_transpt"/>
</dbReference>
<evidence type="ECO:0000256" key="6">
    <source>
        <dbReference type="ARBA" id="ARBA00023180"/>
    </source>
</evidence>
<feature type="transmembrane region" description="Helical" evidence="9">
    <location>
        <begin position="246"/>
        <end position="272"/>
    </location>
</feature>
<comment type="caution">
    <text evidence="11">The sequence shown here is derived from an EMBL/GenBank/DDBJ whole genome shotgun (WGS) entry which is preliminary data.</text>
</comment>
<dbReference type="NCBIfam" id="TIGR00879">
    <property type="entry name" value="SP"/>
    <property type="match status" value="1"/>
</dbReference>
<comment type="similarity">
    <text evidence="7">Belongs to the major facilitator superfamily. Sugar transporter (TC 2.A.1.1) family. Trehalose transporter subfamily.</text>
</comment>
<feature type="transmembrane region" description="Helical" evidence="9">
    <location>
        <begin position="54"/>
        <end position="74"/>
    </location>
</feature>
<dbReference type="PANTHER" id="PTHR48021">
    <property type="match status" value="1"/>
</dbReference>
<protein>
    <recommendedName>
        <fullName evidence="10">Major facilitator superfamily (MFS) profile domain-containing protein</fullName>
    </recommendedName>
</protein>
<dbReference type="FunFam" id="1.20.1250.20:FF:000055">
    <property type="entry name" value="Facilitated trehalose transporter Tret1-2 homolog"/>
    <property type="match status" value="1"/>
</dbReference>
<keyword evidence="12" id="KW-1185">Reference proteome</keyword>
<evidence type="ECO:0000256" key="8">
    <source>
        <dbReference type="RuleBase" id="RU003346"/>
    </source>
</evidence>
<dbReference type="InterPro" id="IPR050549">
    <property type="entry name" value="MFS_Trehalose_Transporter"/>
</dbReference>
<feature type="transmembrane region" description="Helical" evidence="9">
    <location>
        <begin position="381"/>
        <end position="402"/>
    </location>
</feature>
<evidence type="ECO:0000256" key="4">
    <source>
        <dbReference type="ARBA" id="ARBA00022989"/>
    </source>
</evidence>
<dbReference type="InterPro" id="IPR044775">
    <property type="entry name" value="MFS_ERD6/Tret1-like"/>
</dbReference>
<dbReference type="EMBL" id="JALNTZ010000008">
    <property type="protein sequence ID" value="KAJ3642650.1"/>
    <property type="molecule type" value="Genomic_DNA"/>
</dbReference>
<feature type="transmembrane region" description="Helical" evidence="9">
    <location>
        <begin position="414"/>
        <end position="433"/>
    </location>
</feature>
<keyword evidence="8" id="KW-0813">Transport</keyword>
<gene>
    <name evidence="11" type="ORF">Zmor_025413</name>
</gene>
<feature type="transmembrane region" description="Helical" evidence="9">
    <location>
        <begin position="105"/>
        <end position="127"/>
    </location>
</feature>
<feature type="transmembrane region" description="Helical" evidence="9">
    <location>
        <begin position="139"/>
        <end position="159"/>
    </location>
</feature>
<feature type="domain" description="Major facilitator superfamily (MFS) profile" evidence="10">
    <location>
        <begin position="5"/>
        <end position="436"/>
    </location>
</feature>
<keyword evidence="2" id="KW-1003">Cell membrane</keyword>
<dbReference type="Pfam" id="PF00083">
    <property type="entry name" value="Sugar_tr"/>
    <property type="match status" value="1"/>
</dbReference>
<evidence type="ECO:0000256" key="5">
    <source>
        <dbReference type="ARBA" id="ARBA00023136"/>
    </source>
</evidence>
<dbReference type="Gene3D" id="1.20.1250.20">
    <property type="entry name" value="MFS general substrate transporter like domains"/>
    <property type="match status" value="1"/>
</dbReference>
<comment type="subcellular location">
    <subcellularLocation>
        <location evidence="1">Cell membrane</location>
        <topology evidence="1">Multi-pass membrane protein</topology>
    </subcellularLocation>
</comment>
<evidence type="ECO:0000256" key="2">
    <source>
        <dbReference type="ARBA" id="ARBA00022475"/>
    </source>
</evidence>
<sequence length="449" mass="48760">MISQAYIAAAAGNIISFVTGTSLSWSSPILPKLNVTDVDDIPFGRQITAEENSWIGSLLSLGAVFGPFIYGYLADKIGRKFTLMSIGIPFLVAYLMLAFSEIVELYYVARIIIGVAIGGVFTVIPMYTGEIAEDSNRGALGSVMNVLLTFGLLFSYSVGAYAPMVAYNVILAVVPGAFMVLFFFVAPETPHYLVAKGDLDAASQCLRKLRGSDKIDDELDDIKTQIEQSKEGSITDLFKSKGLIKALIITLALVGFQQLSGINAVLFYAQIIFNASGGGIPSEVSSIIIGAVLFGTSFVTPLFVDKLGRKILFYFSAVGMIISEIPLGLYFYLKDDGSNVDDISWLPVVSLIVYIITYNCAFGPLPWAVMSELFPSNVKSTASSITSAFCWFISFLITKFFSQIVDGIGMGPSFWMFAGFCVLAFFFTLFVVIETKGKSFEEIQEILGS</sequence>
<dbReference type="InterPro" id="IPR005828">
    <property type="entry name" value="MFS_sugar_transport-like"/>
</dbReference>
<dbReference type="PRINTS" id="PR00171">
    <property type="entry name" value="SUGRTRNSPORT"/>
</dbReference>
<feature type="transmembrane region" description="Helical" evidence="9">
    <location>
        <begin position="165"/>
        <end position="186"/>
    </location>
</feature>
<dbReference type="GO" id="GO:0051119">
    <property type="term" value="F:sugar transmembrane transporter activity"/>
    <property type="evidence" value="ECO:0007669"/>
    <property type="project" value="InterPro"/>
</dbReference>
<dbReference type="GO" id="GO:0005886">
    <property type="term" value="C:plasma membrane"/>
    <property type="evidence" value="ECO:0007669"/>
    <property type="project" value="UniProtKB-SubCell"/>
</dbReference>
<keyword evidence="4 9" id="KW-1133">Transmembrane helix</keyword>
<feature type="transmembrane region" description="Helical" evidence="9">
    <location>
        <begin position="81"/>
        <end position="99"/>
    </location>
</feature>
<feature type="transmembrane region" description="Helical" evidence="9">
    <location>
        <begin position="345"/>
        <end position="369"/>
    </location>
</feature>
<dbReference type="PANTHER" id="PTHR48021:SF47">
    <property type="entry name" value="GH17672P"/>
    <property type="match status" value="1"/>
</dbReference>
<evidence type="ECO:0000256" key="7">
    <source>
        <dbReference type="ARBA" id="ARBA00024348"/>
    </source>
</evidence>
<proteinExistence type="inferred from homology"/>
<dbReference type="InterPro" id="IPR005829">
    <property type="entry name" value="Sugar_transporter_CS"/>
</dbReference>
<feature type="transmembrane region" description="Helical" evidence="9">
    <location>
        <begin position="7"/>
        <end position="25"/>
    </location>
</feature>
<feature type="transmembrane region" description="Helical" evidence="9">
    <location>
        <begin position="311"/>
        <end position="333"/>
    </location>
</feature>
<dbReference type="InterPro" id="IPR020846">
    <property type="entry name" value="MFS_dom"/>
</dbReference>
<dbReference type="Proteomes" id="UP001168821">
    <property type="component" value="Unassembled WGS sequence"/>
</dbReference>
<dbReference type="InterPro" id="IPR036259">
    <property type="entry name" value="MFS_trans_sf"/>
</dbReference>
<dbReference type="PROSITE" id="PS50850">
    <property type="entry name" value="MFS"/>
    <property type="match status" value="1"/>
</dbReference>
<dbReference type="SUPFAM" id="SSF103473">
    <property type="entry name" value="MFS general substrate transporter"/>
    <property type="match status" value="1"/>
</dbReference>
<evidence type="ECO:0000313" key="11">
    <source>
        <dbReference type="EMBL" id="KAJ3642650.1"/>
    </source>
</evidence>
<feature type="transmembrane region" description="Helical" evidence="9">
    <location>
        <begin position="284"/>
        <end position="304"/>
    </location>
</feature>
<evidence type="ECO:0000313" key="12">
    <source>
        <dbReference type="Proteomes" id="UP001168821"/>
    </source>
</evidence>
<organism evidence="11 12">
    <name type="scientific">Zophobas morio</name>
    <dbReference type="NCBI Taxonomy" id="2755281"/>
    <lineage>
        <taxon>Eukaryota</taxon>
        <taxon>Metazoa</taxon>
        <taxon>Ecdysozoa</taxon>
        <taxon>Arthropoda</taxon>
        <taxon>Hexapoda</taxon>
        <taxon>Insecta</taxon>
        <taxon>Pterygota</taxon>
        <taxon>Neoptera</taxon>
        <taxon>Endopterygota</taxon>
        <taxon>Coleoptera</taxon>
        <taxon>Polyphaga</taxon>
        <taxon>Cucujiformia</taxon>
        <taxon>Tenebrionidae</taxon>
        <taxon>Zophobas</taxon>
    </lineage>
</organism>
<evidence type="ECO:0000259" key="10">
    <source>
        <dbReference type="PROSITE" id="PS50850"/>
    </source>
</evidence>
<dbReference type="PROSITE" id="PS00217">
    <property type="entry name" value="SUGAR_TRANSPORT_2"/>
    <property type="match status" value="1"/>
</dbReference>
<evidence type="ECO:0000256" key="3">
    <source>
        <dbReference type="ARBA" id="ARBA00022692"/>
    </source>
</evidence>
<evidence type="ECO:0000256" key="9">
    <source>
        <dbReference type="SAM" id="Phobius"/>
    </source>
</evidence>
<keyword evidence="6" id="KW-0325">Glycoprotein</keyword>
<dbReference type="AlphaFoldDB" id="A0AA38M3M9"/>
<name>A0AA38M3M9_9CUCU</name>
<dbReference type="CDD" id="cd17358">
    <property type="entry name" value="MFS_GLUT6_8_Class3_like"/>
    <property type="match status" value="1"/>
</dbReference>
<accession>A0AA38M3M9</accession>
<keyword evidence="3 9" id="KW-0812">Transmembrane</keyword>